<evidence type="ECO:0000313" key="2">
    <source>
        <dbReference type="EMBL" id="MDH7453295.1"/>
    </source>
</evidence>
<feature type="transmembrane region" description="Helical" evidence="1">
    <location>
        <begin position="80"/>
        <end position="100"/>
    </location>
</feature>
<evidence type="ECO:0000256" key="1">
    <source>
        <dbReference type="SAM" id="Phobius"/>
    </source>
</evidence>
<reference evidence="2" key="2">
    <citation type="submission" date="2023-04" db="EMBL/GenBank/DDBJ databases">
        <authorList>
            <person name="Sun J.-Q."/>
        </authorList>
    </citation>
    <scope>NUCLEOTIDE SEQUENCE</scope>
    <source>
        <strain evidence="2">CC-YY355</strain>
    </source>
</reference>
<keyword evidence="1" id="KW-0472">Membrane</keyword>
<dbReference type="RefSeq" id="WP_280942498.1">
    <property type="nucleotide sequence ID" value="NZ_JARYGX010000019.1"/>
</dbReference>
<evidence type="ECO:0000313" key="3">
    <source>
        <dbReference type="Proteomes" id="UP001160550"/>
    </source>
</evidence>
<sequence length="188" mass="19491">MAERRVVAIAAAIAFCAAVAFGLALPGYSQLAHPLALPGAQGMPRALAFNLLVFVMPGVLLAAVAWRLRGRLPGGSGMDARLGSTLLLLAALAFAAQGLLPLDPEEPDAGASRLHAVAWTLWWIAFLAGAGLLAAAMPALRPATGIAWLLVLGLGVLVPALLGAGISQRLAFAAWFAWTWWATGVVRR</sequence>
<dbReference type="EMBL" id="JARYGX010000019">
    <property type="protein sequence ID" value="MDH7453295.1"/>
    <property type="molecule type" value="Genomic_DNA"/>
</dbReference>
<feature type="transmembrane region" description="Helical" evidence="1">
    <location>
        <begin position="46"/>
        <end position="68"/>
    </location>
</feature>
<accession>A0ABT6MSI3</accession>
<keyword evidence="1" id="KW-0812">Transmembrane</keyword>
<feature type="transmembrane region" description="Helical" evidence="1">
    <location>
        <begin position="146"/>
        <end position="164"/>
    </location>
</feature>
<name>A0ABT6MSI3_9GAMM</name>
<feature type="transmembrane region" description="Helical" evidence="1">
    <location>
        <begin position="120"/>
        <end position="139"/>
    </location>
</feature>
<reference evidence="2" key="1">
    <citation type="journal article" date="2007" name="Int. J. Syst. Evol. Microbiol.">
        <title>Luteimonas composti sp. nov., a moderately thermophilic bacterium isolated from food waste.</title>
        <authorList>
            <person name="Young C.C."/>
            <person name="Kampfer P."/>
            <person name="Chen W.M."/>
            <person name="Yen W.S."/>
            <person name="Arun A.B."/>
            <person name="Lai W.A."/>
            <person name="Shen F.T."/>
            <person name="Rekha P.D."/>
            <person name="Lin K.Y."/>
            <person name="Chou J.H."/>
        </authorList>
    </citation>
    <scope>NUCLEOTIDE SEQUENCE</scope>
    <source>
        <strain evidence="2">CC-YY355</strain>
    </source>
</reference>
<keyword evidence="3" id="KW-1185">Reference proteome</keyword>
<dbReference type="InterPro" id="IPR009339">
    <property type="entry name" value="DUF998"/>
</dbReference>
<dbReference type="Proteomes" id="UP001160550">
    <property type="component" value="Unassembled WGS sequence"/>
</dbReference>
<organism evidence="2 3">
    <name type="scientific">Luteimonas composti</name>
    <dbReference type="NCBI Taxonomy" id="398257"/>
    <lineage>
        <taxon>Bacteria</taxon>
        <taxon>Pseudomonadati</taxon>
        <taxon>Pseudomonadota</taxon>
        <taxon>Gammaproteobacteria</taxon>
        <taxon>Lysobacterales</taxon>
        <taxon>Lysobacteraceae</taxon>
        <taxon>Luteimonas</taxon>
    </lineage>
</organism>
<dbReference type="Pfam" id="PF06197">
    <property type="entry name" value="DUF998"/>
    <property type="match status" value="1"/>
</dbReference>
<gene>
    <name evidence="2" type="ORF">QF205_09480</name>
</gene>
<proteinExistence type="predicted"/>
<protein>
    <submittedName>
        <fullName evidence="2">DUF998 domain-containing protein</fullName>
    </submittedName>
</protein>
<keyword evidence="1" id="KW-1133">Transmembrane helix</keyword>
<comment type="caution">
    <text evidence="2">The sequence shown here is derived from an EMBL/GenBank/DDBJ whole genome shotgun (WGS) entry which is preliminary data.</text>
</comment>